<feature type="region of interest" description="Disordered" evidence="1">
    <location>
        <begin position="232"/>
        <end position="299"/>
    </location>
</feature>
<dbReference type="AlphaFoldDB" id="A0A4D4N944"/>
<organism evidence="3 4">
    <name type="scientific">Streptomyces avermitilis</name>
    <dbReference type="NCBI Taxonomy" id="33903"/>
    <lineage>
        <taxon>Bacteria</taxon>
        <taxon>Bacillati</taxon>
        <taxon>Actinomycetota</taxon>
        <taxon>Actinomycetes</taxon>
        <taxon>Kitasatosporales</taxon>
        <taxon>Streptomycetaceae</taxon>
        <taxon>Streptomyces</taxon>
    </lineage>
</organism>
<comment type="caution">
    <text evidence="3">The sequence shown here is derived from an EMBL/GenBank/DDBJ whole genome shotgun (WGS) entry which is preliminary data.</text>
</comment>
<dbReference type="OMA" id="GRCTTCA"/>
<feature type="compositionally biased region" description="Polar residues" evidence="1">
    <location>
        <begin position="281"/>
        <end position="292"/>
    </location>
</feature>
<reference evidence="2 5" key="2">
    <citation type="submission" date="2019-04" db="EMBL/GenBank/DDBJ databases">
        <title>Draft genome sequences of Streptomyces avermitilis NBRC 14893.</title>
        <authorList>
            <person name="Komaki H."/>
            <person name="Tamura T."/>
            <person name="Hosoyama A."/>
        </authorList>
    </citation>
    <scope>NUCLEOTIDE SEQUENCE [LARGE SCALE GENOMIC DNA]</scope>
    <source>
        <strain evidence="2 5">NBRC 14893</strain>
    </source>
</reference>
<gene>
    <name evidence="2" type="ORF">SAV14893_094420</name>
    <name evidence="3" type="ORF">SAV31267_098110</name>
</gene>
<protein>
    <recommendedName>
        <fullName evidence="6">DNA-binding protein</fullName>
    </recommendedName>
</protein>
<evidence type="ECO:0000256" key="1">
    <source>
        <dbReference type="SAM" id="MobiDB-lite"/>
    </source>
</evidence>
<dbReference type="Proteomes" id="UP000299211">
    <property type="component" value="Unassembled WGS sequence"/>
</dbReference>
<evidence type="ECO:0000313" key="4">
    <source>
        <dbReference type="Proteomes" id="UP000299211"/>
    </source>
</evidence>
<dbReference type="EMBL" id="BJHX01000003">
    <property type="protein sequence ID" value="GDY70049.1"/>
    <property type="molecule type" value="Genomic_DNA"/>
</dbReference>
<reference evidence="3 4" key="1">
    <citation type="submission" date="2019-04" db="EMBL/GenBank/DDBJ databases">
        <title>Draft genome sequences of Streptomyces avermitilis ATCC 31267.</title>
        <authorList>
            <person name="Komaki H."/>
            <person name="Tamura T."/>
            <person name="Hosoyama A."/>
        </authorList>
    </citation>
    <scope>NUCLEOTIDE SEQUENCE [LARGE SCALE GENOMIC DNA]</scope>
    <source>
        <strain evidence="3 4">ATCC 31267</strain>
    </source>
</reference>
<dbReference type="Proteomes" id="UP000302139">
    <property type="component" value="Unassembled WGS sequence"/>
</dbReference>
<dbReference type="EMBL" id="BJHY01000002">
    <property type="protein sequence ID" value="GDY80326.1"/>
    <property type="molecule type" value="Genomic_DNA"/>
</dbReference>
<evidence type="ECO:0000313" key="2">
    <source>
        <dbReference type="EMBL" id="GDY70049.1"/>
    </source>
</evidence>
<name>A0A4D4N944_STRAX</name>
<accession>A0A4D4N944</accession>
<evidence type="ECO:0008006" key="6">
    <source>
        <dbReference type="Google" id="ProtNLM"/>
    </source>
</evidence>
<dbReference type="RefSeq" id="WP_010981607.1">
    <property type="nucleotide sequence ID" value="NZ_BAABTN010000051.1"/>
</dbReference>
<evidence type="ECO:0000313" key="3">
    <source>
        <dbReference type="EMBL" id="GDY80326.1"/>
    </source>
</evidence>
<evidence type="ECO:0000313" key="5">
    <source>
        <dbReference type="Proteomes" id="UP000302139"/>
    </source>
</evidence>
<sequence length="473" mass="50416">MTRFGAGIRRGVMAADQFTQIANGLFRDSRLSFKAKGICGYISTHVTGWHVTVADLVRVGPDGRDAVRAGLSELQRHGYLIREQLRHDDGTLGDIVYSITDHPAIADAALAQTAGTAFVSAPQAGAGFGAGVRRGVMAADQFTQIANGLFRDARLSFKAKGVFGYISTHRDGWRMSVTDLARRGRDGEAAVKSGLKELEKHRFLLRERERHPDGTLGAAAYFITDLPSLQNTSSQPLSGFPPVDNPTSVNRPTKNTNRKNTTKQKTNPLRPCDRGDAARTNARTVPSHATTSPKPPTPADEMHAGIRLLLDIGASRPELLLTGPALTDQGRVATVMLEAGWSAEQLRHVITSRPLPNLVRTSIGAIIAARLRAAQAYPPPATAARPGAAPLDEPFAEATRERSSTAAAARSVTQALTYRALVECAGCGVPATAPGDDLCPTCLGWPLCRTCPGPTRKRAHPDGDGRCTTCASA</sequence>
<dbReference type="GeneID" id="41537359"/>
<proteinExistence type="predicted"/>